<protein>
    <submittedName>
        <fullName evidence="2">TraX family protein</fullName>
    </submittedName>
</protein>
<keyword evidence="1" id="KW-0812">Transmembrane</keyword>
<dbReference type="EMBL" id="UHFM01000006">
    <property type="protein sequence ID" value="SUN59778.1"/>
    <property type="molecule type" value="Genomic_DNA"/>
</dbReference>
<gene>
    <name evidence="2" type="ORF">NCTC13767_01576</name>
</gene>
<sequence>MRNYFIVFDNIYLRFAGLPSIIHLLIQFVAFLFWLRDFFVPTLEKNITKGCG</sequence>
<dbReference type="Proteomes" id="UP000254510">
    <property type="component" value="Unassembled WGS sequence"/>
</dbReference>
<dbReference type="AlphaFoldDB" id="A0A380K6E2"/>
<keyword evidence="1" id="KW-0472">Membrane</keyword>
<evidence type="ECO:0000313" key="2">
    <source>
        <dbReference type="EMBL" id="SUN59778.1"/>
    </source>
</evidence>
<evidence type="ECO:0000256" key="1">
    <source>
        <dbReference type="SAM" id="Phobius"/>
    </source>
</evidence>
<organism evidence="2 3">
    <name type="scientific">Streptococcus gallolyticus</name>
    <dbReference type="NCBI Taxonomy" id="315405"/>
    <lineage>
        <taxon>Bacteria</taxon>
        <taxon>Bacillati</taxon>
        <taxon>Bacillota</taxon>
        <taxon>Bacilli</taxon>
        <taxon>Lactobacillales</taxon>
        <taxon>Streptococcaceae</taxon>
        <taxon>Streptococcus</taxon>
    </lineage>
</organism>
<feature type="transmembrane region" description="Helical" evidence="1">
    <location>
        <begin position="12"/>
        <end position="35"/>
    </location>
</feature>
<proteinExistence type="predicted"/>
<accession>A0A380K6E2</accession>
<name>A0A380K6E2_9STRE</name>
<reference evidence="2 3" key="1">
    <citation type="submission" date="2018-06" db="EMBL/GenBank/DDBJ databases">
        <authorList>
            <consortium name="Pathogen Informatics"/>
            <person name="Doyle S."/>
        </authorList>
    </citation>
    <scope>NUCLEOTIDE SEQUENCE [LARGE SCALE GENOMIC DNA]</scope>
    <source>
        <strain evidence="2 3">NCTC13767</strain>
    </source>
</reference>
<keyword evidence="1" id="KW-1133">Transmembrane helix</keyword>
<evidence type="ECO:0000313" key="3">
    <source>
        <dbReference type="Proteomes" id="UP000254510"/>
    </source>
</evidence>